<evidence type="ECO:0000313" key="2">
    <source>
        <dbReference type="EMBL" id="CEL58860.1"/>
    </source>
</evidence>
<feature type="signal peptide" evidence="1">
    <location>
        <begin position="1"/>
        <end position="25"/>
    </location>
</feature>
<keyword evidence="1" id="KW-0732">Signal</keyword>
<gene>
    <name evidence="2" type="ORF">RSOLAG1IB_08890</name>
</gene>
<organism evidence="2 3">
    <name type="scientific">Thanatephorus cucumeris (strain AG1-IB / isolate 7/3/14)</name>
    <name type="common">Lettuce bottom rot fungus</name>
    <name type="synonym">Rhizoctonia solani</name>
    <dbReference type="NCBI Taxonomy" id="1108050"/>
    <lineage>
        <taxon>Eukaryota</taxon>
        <taxon>Fungi</taxon>
        <taxon>Dikarya</taxon>
        <taxon>Basidiomycota</taxon>
        <taxon>Agaricomycotina</taxon>
        <taxon>Agaricomycetes</taxon>
        <taxon>Cantharellales</taxon>
        <taxon>Ceratobasidiaceae</taxon>
        <taxon>Rhizoctonia</taxon>
        <taxon>Rhizoctonia solani AG-1</taxon>
    </lineage>
</organism>
<name>A0A0B7FMD6_THACB</name>
<dbReference type="EMBL" id="LN679134">
    <property type="protein sequence ID" value="CEL58860.1"/>
    <property type="molecule type" value="Genomic_DNA"/>
</dbReference>
<proteinExistence type="predicted"/>
<keyword evidence="3" id="KW-1185">Reference proteome</keyword>
<evidence type="ECO:0000313" key="3">
    <source>
        <dbReference type="Proteomes" id="UP000059188"/>
    </source>
</evidence>
<reference evidence="2 3" key="1">
    <citation type="submission" date="2014-11" db="EMBL/GenBank/DDBJ databases">
        <authorList>
            <person name="Wibberg Daniel"/>
        </authorList>
    </citation>
    <scope>NUCLEOTIDE SEQUENCE [LARGE SCALE GENOMIC DNA]</scope>
    <source>
        <strain evidence="2">Rhizoctonia solani AG1-IB 7/3/14</strain>
    </source>
</reference>
<protein>
    <submittedName>
        <fullName evidence="2">Uncharacterized protein</fullName>
    </submittedName>
</protein>
<accession>A0A0B7FMD6</accession>
<sequence>MHTYLVKVYLSLAIILLFLSSLSKAAPIPLGHSRTKSAVSLQDEICHEGHDEGFCYVGLNPIEVLIRLEADVNQQLNLLDECFAERGDPKIIIARLGNLIQAASAVIGQFKIKFSGLLAGQAFLAFKIYTKVLLSIMYHCAEWRVSHESSYFTALLPILHDAEKTLTTTCGGYIGKLIANCVVVFNSFLQFI</sequence>
<dbReference type="Proteomes" id="UP000059188">
    <property type="component" value="Unassembled WGS sequence"/>
</dbReference>
<feature type="chain" id="PRO_5002115904" evidence="1">
    <location>
        <begin position="26"/>
        <end position="192"/>
    </location>
</feature>
<dbReference type="AlphaFoldDB" id="A0A0B7FMD6"/>
<evidence type="ECO:0000256" key="1">
    <source>
        <dbReference type="SAM" id="SignalP"/>
    </source>
</evidence>